<feature type="domain" description="Chromo" evidence="4">
    <location>
        <begin position="523"/>
        <end position="565"/>
    </location>
</feature>
<dbReference type="CDD" id="cd00024">
    <property type="entry name" value="CD_CSD"/>
    <property type="match status" value="1"/>
</dbReference>
<dbReference type="AlphaFoldDB" id="A0AAD5H0N4"/>
<comment type="subcellular location">
    <subcellularLocation>
        <location evidence="1">Nucleus</location>
    </subcellularLocation>
</comment>
<dbReference type="InterPro" id="IPR016197">
    <property type="entry name" value="Chromo-like_dom_sf"/>
</dbReference>
<evidence type="ECO:0000256" key="3">
    <source>
        <dbReference type="SAM" id="MobiDB-lite"/>
    </source>
</evidence>
<dbReference type="PROSITE" id="PS50013">
    <property type="entry name" value="CHROMO_2"/>
    <property type="match status" value="1"/>
</dbReference>
<feature type="compositionally biased region" description="Low complexity" evidence="3">
    <location>
        <begin position="488"/>
        <end position="504"/>
    </location>
</feature>
<evidence type="ECO:0000313" key="5">
    <source>
        <dbReference type="EMBL" id="KAI7835775.1"/>
    </source>
</evidence>
<feature type="compositionally biased region" description="Low complexity" evidence="3">
    <location>
        <begin position="392"/>
        <end position="418"/>
    </location>
</feature>
<evidence type="ECO:0000259" key="4">
    <source>
        <dbReference type="PROSITE" id="PS50013"/>
    </source>
</evidence>
<dbReference type="SUPFAM" id="SSF54160">
    <property type="entry name" value="Chromo domain-like"/>
    <property type="match status" value="1"/>
</dbReference>
<name>A0AAD5H0N4_9CHLO</name>
<dbReference type="InterPro" id="IPR023780">
    <property type="entry name" value="Chromo_domain"/>
</dbReference>
<reference evidence="5" key="1">
    <citation type="submission" date="2020-11" db="EMBL/GenBank/DDBJ databases">
        <title>Chlorella ohadii genome sequencing and assembly.</title>
        <authorList>
            <person name="Murik O."/>
            <person name="Treves H."/>
            <person name="Kedem I."/>
            <person name="Shotland Y."/>
            <person name="Kaplan A."/>
        </authorList>
    </citation>
    <scope>NUCLEOTIDE SEQUENCE</scope>
    <source>
        <strain evidence="5">1</strain>
    </source>
</reference>
<dbReference type="Gene3D" id="2.40.50.40">
    <property type="match status" value="1"/>
</dbReference>
<keyword evidence="6" id="KW-1185">Reference proteome</keyword>
<keyword evidence="2" id="KW-0539">Nucleus</keyword>
<feature type="compositionally biased region" description="Low complexity" evidence="3">
    <location>
        <begin position="451"/>
        <end position="476"/>
    </location>
</feature>
<evidence type="ECO:0000256" key="1">
    <source>
        <dbReference type="ARBA" id="ARBA00004123"/>
    </source>
</evidence>
<dbReference type="InterPro" id="IPR023779">
    <property type="entry name" value="Chromodomain_CS"/>
</dbReference>
<dbReference type="Proteomes" id="UP001205105">
    <property type="component" value="Unassembled WGS sequence"/>
</dbReference>
<organism evidence="5 6">
    <name type="scientific">Chlorella ohadii</name>
    <dbReference type="NCBI Taxonomy" id="2649997"/>
    <lineage>
        <taxon>Eukaryota</taxon>
        <taxon>Viridiplantae</taxon>
        <taxon>Chlorophyta</taxon>
        <taxon>core chlorophytes</taxon>
        <taxon>Trebouxiophyceae</taxon>
        <taxon>Chlorellales</taxon>
        <taxon>Chlorellaceae</taxon>
        <taxon>Chlorella clade</taxon>
        <taxon>Chlorella</taxon>
    </lineage>
</organism>
<dbReference type="GO" id="GO:0005634">
    <property type="term" value="C:nucleus"/>
    <property type="evidence" value="ECO:0007669"/>
    <property type="project" value="UniProtKB-SubCell"/>
</dbReference>
<comment type="caution">
    <text evidence="5">The sequence shown here is derived from an EMBL/GenBank/DDBJ whole genome shotgun (WGS) entry which is preliminary data.</text>
</comment>
<evidence type="ECO:0000313" key="6">
    <source>
        <dbReference type="Proteomes" id="UP001205105"/>
    </source>
</evidence>
<proteinExistence type="predicted"/>
<dbReference type="InterPro" id="IPR000953">
    <property type="entry name" value="Chromo/chromo_shadow_dom"/>
</dbReference>
<feature type="compositionally biased region" description="Low complexity" evidence="3">
    <location>
        <begin position="425"/>
        <end position="436"/>
    </location>
</feature>
<dbReference type="SMART" id="SM00298">
    <property type="entry name" value="CHROMO"/>
    <property type="match status" value="1"/>
</dbReference>
<dbReference type="PROSITE" id="PS00598">
    <property type="entry name" value="CHROMO_1"/>
    <property type="match status" value="1"/>
</dbReference>
<gene>
    <name evidence="5" type="ORF">COHA_010328</name>
</gene>
<sequence length="581" mass="62008">MASQPSQMELERQKRIAENMRRMAEIGLNQAVEELQARRCCCAALNTRLCCPRLPPYGWFCTASSGIASQQVGQQAAPKKHTVIERVLVREEDLRRSSRDKKQVSYNEHTFFKAADAALEEARPKRKFLVVQKSRTVTTGGGGRAVRCSGWSPCMGSAGFAAMERCQEAAEECAQGLTNTAFVKSLSQSMVSGGFWCNAPRGMTQVVTQQLGVDYKCELMAYLPAEQTVPADACHTNLAGDGWAMVWLPRKGEFGFSGGWRSFSLDMLSTTAFMGACFGCITLTIGWRSLSMTFKLFPGDCVVVELVPRGEHRGEQGTKFTILLHVFRALDYETDGEKAAREVAQAAAAVKLEKVEEEEEERAAPAENGQSAEPMAEQSNDASEGPRPEGPPAAVDAAAAELSGEAQQGTQQAQQAAGTKRKQQTKLARTRTALAANSKQPSPAAAGSGRKATGAPKASAKAAAKGQVGSSAAAAGKKGRGGSGGKKQGAAPKQAAGKQKASGGKKQESQAAAAAAVATEESYDVERILAVRPAAGGSGKEYLIKWLGWEAEWNSWEPRAHLDRPLVEYPLAEGLTLADLE</sequence>
<feature type="region of interest" description="Disordered" evidence="3">
    <location>
        <begin position="352"/>
        <end position="507"/>
    </location>
</feature>
<dbReference type="Pfam" id="PF00385">
    <property type="entry name" value="Chromo"/>
    <property type="match status" value="1"/>
</dbReference>
<accession>A0AAD5H0N4</accession>
<evidence type="ECO:0000256" key="2">
    <source>
        <dbReference type="ARBA" id="ARBA00023242"/>
    </source>
</evidence>
<protein>
    <recommendedName>
        <fullName evidence="4">Chromo domain-containing protein</fullName>
    </recommendedName>
</protein>
<dbReference type="EMBL" id="JADXDR010000228">
    <property type="protein sequence ID" value="KAI7835775.1"/>
    <property type="molecule type" value="Genomic_DNA"/>
</dbReference>